<feature type="transmembrane region" description="Helical" evidence="6">
    <location>
        <begin position="119"/>
        <end position="138"/>
    </location>
</feature>
<proteinExistence type="inferred from homology"/>
<keyword evidence="8" id="KW-1185">Reference proteome</keyword>
<evidence type="ECO:0000256" key="6">
    <source>
        <dbReference type="SAM" id="Phobius"/>
    </source>
</evidence>
<evidence type="ECO:0000256" key="3">
    <source>
        <dbReference type="ARBA" id="ARBA00022692"/>
    </source>
</evidence>
<dbReference type="PANTHER" id="PTHR31885">
    <property type="entry name" value="GH04784P"/>
    <property type="match status" value="1"/>
</dbReference>
<feature type="transmembrane region" description="Helical" evidence="6">
    <location>
        <begin position="144"/>
        <end position="165"/>
    </location>
</feature>
<feature type="transmembrane region" description="Helical" evidence="6">
    <location>
        <begin position="172"/>
        <end position="190"/>
    </location>
</feature>
<keyword evidence="4 6" id="KW-1133">Transmembrane helix</keyword>
<gene>
    <name evidence="7" type="ORF">ING2E5A_0082</name>
</gene>
<feature type="transmembrane region" description="Helical" evidence="6">
    <location>
        <begin position="63"/>
        <end position="81"/>
    </location>
</feature>
<evidence type="ECO:0000256" key="1">
    <source>
        <dbReference type="ARBA" id="ARBA00004141"/>
    </source>
</evidence>
<dbReference type="AlphaFoldDB" id="A0A1G4G322"/>
<dbReference type="EMBL" id="LT608328">
    <property type="protein sequence ID" value="SCM55167.1"/>
    <property type="molecule type" value="Genomic_DNA"/>
</dbReference>
<keyword evidence="5 6" id="KW-0472">Membrane</keyword>
<sequence>MVPMNADKRQKLFLLVPIQLVLALLALQHGGFLFRSGTAAGGIVILLLIILERMRLKQTVTGMFALIMALSLSIVGDWFLSHRHGESLRFLYGILFFFLAHAGYLWYALHQGSMRWRATLILLAIYLPFYLLILYPAFTDRRVMIAVLGYLLISVCSLGAALGIGGDQRSRLAFILGIASLLFSDTIIALREFTGYHRFNSLILPTYYLSHIFIACSLLFRQSIADEKESDPSGETPNE</sequence>
<protein>
    <recommendedName>
        <fullName evidence="9">Lysoplasmalogenase</fullName>
    </recommendedName>
</protein>
<keyword evidence="3 6" id="KW-0812">Transmembrane</keyword>
<dbReference type="InterPro" id="IPR012506">
    <property type="entry name" value="TMEM86B-like"/>
</dbReference>
<organism evidence="7 8">
    <name type="scientific">Petrimonas mucosa</name>
    <dbReference type="NCBI Taxonomy" id="1642646"/>
    <lineage>
        <taxon>Bacteria</taxon>
        <taxon>Pseudomonadati</taxon>
        <taxon>Bacteroidota</taxon>
        <taxon>Bacteroidia</taxon>
        <taxon>Bacteroidales</taxon>
        <taxon>Dysgonomonadaceae</taxon>
        <taxon>Petrimonas</taxon>
    </lineage>
</organism>
<accession>A0A1G4G322</accession>
<name>A0A1G4G322_9BACT</name>
<comment type="similarity">
    <text evidence="2">Belongs to the TMEM86 family.</text>
</comment>
<dbReference type="PANTHER" id="PTHR31885:SF6">
    <property type="entry name" value="GH04784P"/>
    <property type="match status" value="1"/>
</dbReference>
<dbReference type="KEGG" id="pmuc:ING2E5A_0082"/>
<comment type="subcellular location">
    <subcellularLocation>
        <location evidence="1">Membrane</location>
        <topology evidence="1">Multi-pass membrane protein</topology>
    </subcellularLocation>
</comment>
<dbReference type="Pfam" id="PF07947">
    <property type="entry name" value="YhhN"/>
    <property type="match status" value="1"/>
</dbReference>
<evidence type="ECO:0000256" key="2">
    <source>
        <dbReference type="ARBA" id="ARBA00007375"/>
    </source>
</evidence>
<evidence type="ECO:0000256" key="4">
    <source>
        <dbReference type="ARBA" id="ARBA00022989"/>
    </source>
</evidence>
<dbReference type="GO" id="GO:0016020">
    <property type="term" value="C:membrane"/>
    <property type="evidence" value="ECO:0007669"/>
    <property type="project" value="UniProtKB-SubCell"/>
</dbReference>
<dbReference type="Proteomes" id="UP000178485">
    <property type="component" value="Chromosome i"/>
</dbReference>
<feature type="transmembrane region" description="Helical" evidence="6">
    <location>
        <begin position="12"/>
        <end position="27"/>
    </location>
</feature>
<evidence type="ECO:0000313" key="8">
    <source>
        <dbReference type="Proteomes" id="UP000178485"/>
    </source>
</evidence>
<evidence type="ECO:0008006" key="9">
    <source>
        <dbReference type="Google" id="ProtNLM"/>
    </source>
</evidence>
<feature type="transmembrane region" description="Helical" evidence="6">
    <location>
        <begin position="202"/>
        <end position="220"/>
    </location>
</feature>
<evidence type="ECO:0000313" key="7">
    <source>
        <dbReference type="EMBL" id="SCM55167.1"/>
    </source>
</evidence>
<evidence type="ECO:0000256" key="5">
    <source>
        <dbReference type="ARBA" id="ARBA00023136"/>
    </source>
</evidence>
<dbReference type="GO" id="GO:0016787">
    <property type="term" value="F:hydrolase activity"/>
    <property type="evidence" value="ECO:0007669"/>
    <property type="project" value="TreeGrafter"/>
</dbReference>
<feature type="transmembrane region" description="Helical" evidence="6">
    <location>
        <begin position="33"/>
        <end position="51"/>
    </location>
</feature>
<reference evidence="7 8" key="1">
    <citation type="submission" date="2016-08" db="EMBL/GenBank/DDBJ databases">
        <authorList>
            <person name="Seilhamer J.J."/>
        </authorList>
    </citation>
    <scope>NUCLEOTIDE SEQUENCE [LARGE SCALE GENOMIC DNA]</scope>
    <source>
        <strain evidence="7">ING2-E5A</strain>
    </source>
</reference>
<feature type="transmembrane region" description="Helical" evidence="6">
    <location>
        <begin position="87"/>
        <end position="107"/>
    </location>
</feature>
<dbReference type="STRING" id="1642646.ING2E5A_0082"/>